<dbReference type="PRINTS" id="PR00125">
    <property type="entry name" value="ATPASEDELTA"/>
</dbReference>
<evidence type="ECO:0000256" key="4">
    <source>
        <dbReference type="ARBA" id="ARBA00022448"/>
    </source>
</evidence>
<dbReference type="EMBL" id="ML005049">
    <property type="protein sequence ID" value="RKP20539.1"/>
    <property type="molecule type" value="Genomic_DNA"/>
</dbReference>
<accession>A0A4V1J071</accession>
<keyword evidence="5" id="KW-0375">Hydrogen ion transport</keyword>
<feature type="compositionally biased region" description="Basic and acidic residues" evidence="9">
    <location>
        <begin position="57"/>
        <end position="92"/>
    </location>
</feature>
<protein>
    <recommendedName>
        <fullName evidence="3">ATP synthase subunit 5, mitochondrial</fullName>
    </recommendedName>
</protein>
<dbReference type="HAMAP" id="MF_01416">
    <property type="entry name" value="ATP_synth_delta_bact"/>
    <property type="match status" value="1"/>
</dbReference>
<dbReference type="GO" id="GO:0046933">
    <property type="term" value="F:proton-transporting ATP synthase activity, rotational mechanism"/>
    <property type="evidence" value="ECO:0007669"/>
    <property type="project" value="InterPro"/>
</dbReference>
<dbReference type="InterPro" id="IPR000711">
    <property type="entry name" value="ATPase_OSCP/dsu"/>
</dbReference>
<feature type="compositionally biased region" description="Basic and acidic residues" evidence="9">
    <location>
        <begin position="1"/>
        <end position="15"/>
    </location>
</feature>
<evidence type="ECO:0000256" key="6">
    <source>
        <dbReference type="ARBA" id="ARBA00023065"/>
    </source>
</evidence>
<dbReference type="Pfam" id="PF00213">
    <property type="entry name" value="OSCP"/>
    <property type="match status" value="1"/>
</dbReference>
<evidence type="ECO:0000313" key="11">
    <source>
        <dbReference type="Proteomes" id="UP000281549"/>
    </source>
</evidence>
<dbReference type="PROSITE" id="PS00389">
    <property type="entry name" value="ATPASE_DELTA"/>
    <property type="match status" value="1"/>
</dbReference>
<evidence type="ECO:0000256" key="3">
    <source>
        <dbReference type="ARBA" id="ARBA00014723"/>
    </source>
</evidence>
<dbReference type="NCBIfam" id="TIGR01145">
    <property type="entry name" value="ATP_synt_delta"/>
    <property type="match status" value="1"/>
</dbReference>
<name>A0A4V1J071_ROZAC</name>
<dbReference type="SUPFAM" id="SSF47928">
    <property type="entry name" value="N-terminal domain of the delta subunit of the F1F0-ATP synthase"/>
    <property type="match status" value="1"/>
</dbReference>
<dbReference type="AlphaFoldDB" id="A0A4V1J071"/>
<dbReference type="Gene3D" id="1.10.520.20">
    <property type="entry name" value="N-terminal domain of the delta subunit of the F1F0-ATP synthase"/>
    <property type="match status" value="1"/>
</dbReference>
<evidence type="ECO:0000256" key="9">
    <source>
        <dbReference type="SAM" id="MobiDB-lite"/>
    </source>
</evidence>
<keyword evidence="6" id="KW-0406">Ion transport</keyword>
<feature type="compositionally biased region" description="Basic and acidic residues" evidence="9">
    <location>
        <begin position="36"/>
        <end position="45"/>
    </location>
</feature>
<evidence type="ECO:0000256" key="2">
    <source>
        <dbReference type="ARBA" id="ARBA00007046"/>
    </source>
</evidence>
<proteinExistence type="inferred from homology"/>
<evidence type="ECO:0000256" key="7">
    <source>
        <dbReference type="ARBA" id="ARBA00023136"/>
    </source>
</evidence>
<comment type="subcellular location">
    <subcellularLocation>
        <location evidence="1">Membrane</location>
    </subcellularLocation>
</comment>
<evidence type="ECO:0000256" key="1">
    <source>
        <dbReference type="ARBA" id="ARBA00004370"/>
    </source>
</evidence>
<evidence type="ECO:0000256" key="8">
    <source>
        <dbReference type="ARBA" id="ARBA00023310"/>
    </source>
</evidence>
<evidence type="ECO:0000256" key="5">
    <source>
        <dbReference type="ARBA" id="ARBA00022781"/>
    </source>
</evidence>
<dbReference type="Proteomes" id="UP000281549">
    <property type="component" value="Unassembled WGS sequence"/>
</dbReference>
<dbReference type="InterPro" id="IPR026015">
    <property type="entry name" value="ATP_synth_OSCP/delta_N_sf"/>
</dbReference>
<keyword evidence="7" id="KW-0472">Membrane</keyword>
<sequence length="289" mass="32441">MTTKNTVEDHDEQSHIKNSVKNNEVKENLSSSDNVTSKETEKSEPETYANAATNSNSDKEASMKSGDEKCNDKQSPDNALNHKEEMKRKQSDEPESANVKKSKSDSSIKIGPIEKKYAQALFNVSLKMNSIPNTSEELGKIKVSMETNEKMRLFVEDPSVGPEKKRTIIQSMLKSYSPTVKNFFDTLLTNGRLPLSMSIINAFEDIVKEHRKEMIVKIVSAKELDSKYLLQLQDIISKNFVDKGKNITFVTSIKQEILGGVIVEVGDKTLDLSILNKVNNMKKSLEQGF</sequence>
<gene>
    <name evidence="10" type="ORF">ROZALSC1DRAFT_27981</name>
</gene>
<dbReference type="InterPro" id="IPR020781">
    <property type="entry name" value="ATPase_OSCP/d_CS"/>
</dbReference>
<dbReference type="PANTHER" id="PTHR11910">
    <property type="entry name" value="ATP SYNTHASE DELTA CHAIN"/>
    <property type="match status" value="1"/>
</dbReference>
<dbReference type="GO" id="GO:0016020">
    <property type="term" value="C:membrane"/>
    <property type="evidence" value="ECO:0007669"/>
    <property type="project" value="UniProtKB-SubCell"/>
</dbReference>
<comment type="similarity">
    <text evidence="2">Belongs to the ATPase delta chain family.</text>
</comment>
<keyword evidence="8" id="KW-0066">ATP synthesis</keyword>
<keyword evidence="4" id="KW-0813">Transport</keyword>
<reference evidence="11" key="1">
    <citation type="journal article" date="2018" name="Nat. Microbiol.">
        <title>Leveraging single-cell genomics to expand the fungal tree of life.</title>
        <authorList>
            <person name="Ahrendt S.R."/>
            <person name="Quandt C.A."/>
            <person name="Ciobanu D."/>
            <person name="Clum A."/>
            <person name="Salamov A."/>
            <person name="Andreopoulos B."/>
            <person name="Cheng J.F."/>
            <person name="Woyke T."/>
            <person name="Pelin A."/>
            <person name="Henrissat B."/>
            <person name="Reynolds N.K."/>
            <person name="Benny G.L."/>
            <person name="Smith M.E."/>
            <person name="James T.Y."/>
            <person name="Grigoriev I.V."/>
        </authorList>
    </citation>
    <scope>NUCLEOTIDE SEQUENCE [LARGE SCALE GENOMIC DNA]</scope>
    <source>
        <strain evidence="11">CSF55</strain>
    </source>
</reference>
<organism evidence="10 11">
    <name type="scientific">Rozella allomycis (strain CSF55)</name>
    <dbReference type="NCBI Taxonomy" id="988480"/>
    <lineage>
        <taxon>Eukaryota</taxon>
        <taxon>Fungi</taxon>
        <taxon>Fungi incertae sedis</taxon>
        <taxon>Cryptomycota</taxon>
        <taxon>Cryptomycota incertae sedis</taxon>
        <taxon>Rozella</taxon>
    </lineage>
</organism>
<feature type="region of interest" description="Disordered" evidence="9">
    <location>
        <begin position="1"/>
        <end position="107"/>
    </location>
</feature>
<evidence type="ECO:0000313" key="10">
    <source>
        <dbReference type="EMBL" id="RKP20539.1"/>
    </source>
</evidence>